<proteinExistence type="predicted"/>
<dbReference type="KEGG" id="psty:BFS30_09535"/>
<organism evidence="1 2">
    <name type="scientific">Pedobacter steynii</name>
    <dbReference type="NCBI Taxonomy" id="430522"/>
    <lineage>
        <taxon>Bacteria</taxon>
        <taxon>Pseudomonadati</taxon>
        <taxon>Bacteroidota</taxon>
        <taxon>Sphingobacteriia</taxon>
        <taxon>Sphingobacteriales</taxon>
        <taxon>Sphingobacteriaceae</taxon>
        <taxon>Pedobacter</taxon>
    </lineage>
</organism>
<evidence type="ECO:0000313" key="2">
    <source>
        <dbReference type="Proteomes" id="UP000094313"/>
    </source>
</evidence>
<accession>A0A1D7QFI2</accession>
<protein>
    <submittedName>
        <fullName evidence="1">Uncharacterized protein</fullName>
    </submittedName>
</protein>
<evidence type="ECO:0000313" key="1">
    <source>
        <dbReference type="EMBL" id="AOM77385.1"/>
    </source>
</evidence>
<reference evidence="1 2" key="1">
    <citation type="submission" date="2016-08" db="EMBL/GenBank/DDBJ databases">
        <authorList>
            <person name="Seilhamer J.J."/>
        </authorList>
    </citation>
    <scope>NUCLEOTIDE SEQUENCE [LARGE SCALE GENOMIC DNA]</scope>
    <source>
        <strain evidence="1 2">DX4</strain>
    </source>
</reference>
<dbReference type="OrthoDB" id="32195at2"/>
<name>A0A1D7QFI2_9SPHI</name>
<dbReference type="RefSeq" id="WP_069379075.1">
    <property type="nucleotide sequence ID" value="NZ_CP017141.1"/>
</dbReference>
<keyword evidence="2" id="KW-1185">Reference proteome</keyword>
<gene>
    <name evidence="1" type="ORF">BFS30_09535</name>
</gene>
<sequence length="955" mass="109257">MAIFSAAFLKQYLKDFDAGKVVDFYGRKEALRRWIDSIESGRIDEEKEIAIKSSFVNDFFGKVLGYSYGNSNNWLLQQEQKSFTDGSRCDAAFGYFGMEAGKIGADVKMVAEFKGSTADLDAVQKERIVKISAVDQAFLYAAKTPGNCHWVVVCNVREIRFYHYSSQAVFQSYQLADLLSDDRLLEMIFLFQAESILTRDGSARTDKLYELSKKQETAVQINPTVHIVDELYTVMKKFDGLACVDPVYLANLYPFNVLGQRVWHYERGVLHTTNPAIFQLLSGLVVLEEQVVLSKALQQQLSDAQVIDPLRKVEFVFKRLNQAIIYYLTAVEDLDQVRKKMKGTIGFSLNHSTGYSKDYGIIRSINVSKEVTCDCVSCLYRELDFKAIISKLNHTPAEQKDLEYAFGKYLLGVSSNNEMYFELEALETKYKGLDAHIAQYLIVKMNLKNTAGKYFTDARQGPAIKSRLDNLDLDAVVAYEVDLFAGADLRRYLVQMKDGVLIERIRHEVTYSMERTKEIMEINLRGDVIHAFDQVKSLDTYRWMLYRFTQADYIMTEHLSIVRSIYSEIFQGYIYSFLTPGVGMESFDEHMLIDAVLHVPYTTLAKMLENIPELRVDVDTRKVMLGKVSKMLRSHVKKGFGKVWEDPDMKALMLDFTAAMAHYDVFAAAFLVVGKMGCSDADIRAITRDVLDFLIADPDYYDQHMEGLAALIEKHCNAFTAAGFLEILEEIIPKLSTHNHKYDTVYNGICISWCKHFPDEKISNEKLIRQAVVNHMGGSNPDYLRLANLWFITSPDLQGLIIAEFDRFLSVNFNGSLYERLLHDQLLRVDHKDFFADYVKNQVAHNTPGGNFHSDGKVLMNPSIYNLAIVVHRFDVPLDHPAFLALKGLSPFQKWMIDPLNFDYGNFDVAWLNQATSPVFLKRLKGKQEVISAVEKLLQKDYDPKLAERYFKYLV</sequence>
<dbReference type="EMBL" id="CP017141">
    <property type="protein sequence ID" value="AOM77385.1"/>
    <property type="molecule type" value="Genomic_DNA"/>
</dbReference>
<dbReference type="Proteomes" id="UP000094313">
    <property type="component" value="Chromosome"/>
</dbReference>
<dbReference type="AlphaFoldDB" id="A0A1D7QFI2"/>